<dbReference type="RefSeq" id="WP_076683763.1">
    <property type="nucleotide sequence ID" value="NZ_CP015588.1"/>
</dbReference>
<keyword evidence="2" id="KW-1185">Reference proteome</keyword>
<proteinExistence type="predicted"/>
<organism evidence="1 2">
    <name type="scientific">Streptomyces alfalfae</name>
    <dbReference type="NCBI Taxonomy" id="1642299"/>
    <lineage>
        <taxon>Bacteria</taxon>
        <taxon>Bacillati</taxon>
        <taxon>Actinomycetota</taxon>
        <taxon>Actinomycetes</taxon>
        <taxon>Kitasatosporales</taxon>
        <taxon>Streptomycetaceae</taxon>
        <taxon>Streptomyces</taxon>
    </lineage>
</organism>
<dbReference type="EMBL" id="CP015588">
    <property type="protein sequence ID" value="APY85545.1"/>
    <property type="molecule type" value="Genomic_DNA"/>
</dbReference>
<reference evidence="1 2" key="1">
    <citation type="submission" date="2016-05" db="EMBL/GenBank/DDBJ databases">
        <authorList>
            <person name="Gu J."/>
        </authorList>
    </citation>
    <scope>NUCLEOTIDE SEQUENCE [LARGE SCALE GENOMIC DNA]</scope>
    <source>
        <strain evidence="1 2">ACCC40021</strain>
    </source>
</reference>
<sequence>MSRRGRPAQSPEGAHHRPLVLEGESLVVRHVDRQGRVATFDFASLPIAVPFQRSLAALFAAKCSAGGGWDSVVTSDSAWWMIRPFAYFLGEQPGAPQDIDGLTAALWNTWRLSLEPRTNGANKHSAVAGLLQQDPRLPQPVREAMARRFAWSAGGERAYLPEEFRTIRTSVRRTFRSALLRIRENTATLEQWRAGAVTPGGERWLLGEALDVLARTGDVPQKPLKSGGMRALYRYRAALGGTGAVHTWKRLFLSRTEAAALGVLFVAEFGLNAATVSGLPVPVPALVPGSGGQAGLIYRLALEKRRRSGRGRFESRNIADTGADSAGRLLTEALEATAPARTALEEGGSLVDRILVWHETTPHHGQNYPGTVRTGPFGFGVEDRAAKDWARSVGLPGSPMRRMRRTVNVLHRRENGQNSQDTHDRVYVMPEPQAQQAAIPVIAEGALDAWRAAHRTVLLARLTEVHEEGEQETATTGCANYTRSPFTPVGPSCAASFLLCTACPNARVTPAHHPRLTYLHQALAGLRAVVEEAVWESGWADAHARLEDLRARLGPAVWAAARTGVTAEDRAVIDQLLNGDYDL</sequence>
<evidence type="ECO:0008006" key="3">
    <source>
        <dbReference type="Google" id="ProtNLM"/>
    </source>
</evidence>
<evidence type="ECO:0000313" key="2">
    <source>
        <dbReference type="Proteomes" id="UP000187191"/>
    </source>
</evidence>
<protein>
    <recommendedName>
        <fullName evidence="3">Integrase</fullName>
    </recommendedName>
</protein>
<gene>
    <name evidence="1" type="ORF">A7J05_07310</name>
</gene>
<evidence type="ECO:0000313" key="1">
    <source>
        <dbReference type="EMBL" id="APY85545.1"/>
    </source>
</evidence>
<accession>A0ABN4VEC5</accession>
<dbReference type="Proteomes" id="UP000187191">
    <property type="component" value="Chromosome"/>
</dbReference>
<name>A0ABN4VEC5_9ACTN</name>